<evidence type="ECO:0000313" key="12">
    <source>
        <dbReference type="Proteomes" id="UP000663877"/>
    </source>
</evidence>
<evidence type="ECO:0000256" key="2">
    <source>
        <dbReference type="ARBA" id="ARBA00022691"/>
    </source>
</evidence>
<feature type="domain" description="Radical SAM core" evidence="7">
    <location>
        <begin position="182"/>
        <end position="406"/>
    </location>
</feature>
<evidence type="ECO:0000313" key="9">
    <source>
        <dbReference type="EMBL" id="CAF0842531.1"/>
    </source>
</evidence>
<dbReference type="InterPro" id="IPR007197">
    <property type="entry name" value="rSAM"/>
</dbReference>
<dbReference type="InterPro" id="IPR058240">
    <property type="entry name" value="rSAM_sf"/>
</dbReference>
<dbReference type="Gene3D" id="3.80.30.20">
    <property type="entry name" value="tm_1862 like domain"/>
    <property type="match status" value="1"/>
</dbReference>
<dbReference type="PROSITE" id="PS51918">
    <property type="entry name" value="RADICAL_SAM"/>
    <property type="match status" value="1"/>
</dbReference>
<dbReference type="Pfam" id="PF04055">
    <property type="entry name" value="Radical_SAM"/>
    <property type="match status" value="1"/>
</dbReference>
<keyword evidence="11" id="KW-1185">Reference proteome</keyword>
<dbReference type="Gene3D" id="3.40.50.280">
    <property type="entry name" value="Cobalamin-binding domain"/>
    <property type="match status" value="1"/>
</dbReference>
<evidence type="ECO:0000259" key="7">
    <source>
        <dbReference type="PROSITE" id="PS51918"/>
    </source>
</evidence>
<accession>A0A813MNQ5</accession>
<sequence>MKLNRGPTKRLILIALDYMKTKDPPISLGQSSILANLYENNIDVISKSYAVNFSSFYPDNVTNYIMKNANESTDVALGAYIWNEKFLQIILSNLKKEKYPGRIILGGPQISYTKRNLEKYYPQVDVFIRGYGETALLQYMKQQIQNRSPQIPGIHYAGQIDKNQSAKTNFNELPSPFLNNLIPNQNFVRWETQRGCPFSCSFCQHRESSNFTRRHFQSTRISQEIQWLCQKDSKVFDLNLVDPTFNSGPNYLNVLQQLIQYKYRGKIALQTRIEMIKPEFLDLIVQLNKTAMVVLEFGLQTIHPSEQKFIDRPSNMKKIQRILNEIYERSIACEVSLIFGLPGQTIDSFEKSIEFCLKHHVEIIHAFPLMLLRGTPLYEQKDQLKLIESDEGVCDEIDRIQQYGIKHVVSSPTFSYDDWRKMAELAGYLEIKNNSYLKKRDQNYVQHQQNINKPNHFTK</sequence>
<keyword evidence="5" id="KW-0411">Iron-sulfur</keyword>
<dbReference type="CDD" id="cd01335">
    <property type="entry name" value="Radical_SAM"/>
    <property type="match status" value="1"/>
</dbReference>
<evidence type="ECO:0000313" key="10">
    <source>
        <dbReference type="EMBL" id="CAF0911909.1"/>
    </source>
</evidence>
<dbReference type="OrthoDB" id="431409at2759"/>
<evidence type="ECO:0000256" key="3">
    <source>
        <dbReference type="ARBA" id="ARBA00022723"/>
    </source>
</evidence>
<feature type="domain" description="B12-binding" evidence="6">
    <location>
        <begin position="9"/>
        <end position="150"/>
    </location>
</feature>
<dbReference type="InterPro" id="IPR006158">
    <property type="entry name" value="Cobalamin-bd"/>
</dbReference>
<evidence type="ECO:0000313" key="11">
    <source>
        <dbReference type="Proteomes" id="UP000663832"/>
    </source>
</evidence>
<dbReference type="PROSITE" id="PS51332">
    <property type="entry name" value="B12_BINDING"/>
    <property type="match status" value="1"/>
</dbReference>
<dbReference type="EMBL" id="CAJNOM010000046">
    <property type="protein sequence ID" value="CAF0911909.1"/>
    <property type="molecule type" value="Genomic_DNA"/>
</dbReference>
<dbReference type="PANTHER" id="PTHR43409:SF16">
    <property type="entry name" value="SLR0320 PROTEIN"/>
    <property type="match status" value="1"/>
</dbReference>
<dbReference type="GO" id="GO:0005829">
    <property type="term" value="C:cytosol"/>
    <property type="evidence" value="ECO:0007669"/>
    <property type="project" value="TreeGrafter"/>
</dbReference>
<dbReference type="GO" id="GO:0046872">
    <property type="term" value="F:metal ion binding"/>
    <property type="evidence" value="ECO:0007669"/>
    <property type="project" value="UniProtKB-KW"/>
</dbReference>
<dbReference type="Proteomes" id="UP000663832">
    <property type="component" value="Unassembled WGS sequence"/>
</dbReference>
<dbReference type="InterPro" id="IPR006638">
    <property type="entry name" value="Elp3/MiaA/NifB-like_rSAM"/>
</dbReference>
<dbReference type="Proteomes" id="UP000663877">
    <property type="component" value="Unassembled WGS sequence"/>
</dbReference>
<gene>
    <name evidence="8" type="ORF">BJG266_LOCUS824</name>
    <name evidence="10" type="ORF">QVE165_LOCUS10056</name>
    <name evidence="9" type="ORF">QVE165_LOCUS6391</name>
</gene>
<evidence type="ECO:0000313" key="8">
    <source>
        <dbReference type="EMBL" id="CAF0726805.1"/>
    </source>
</evidence>
<keyword evidence="4" id="KW-0408">Iron</keyword>
<keyword evidence="3" id="KW-0479">Metal-binding</keyword>
<dbReference type="InterPro" id="IPR023404">
    <property type="entry name" value="rSAM_horseshoe"/>
</dbReference>
<protein>
    <recommendedName>
        <fullName evidence="13">Radical SAM domain protein</fullName>
    </recommendedName>
</protein>
<comment type="cofactor">
    <cofactor evidence="1">
        <name>[4Fe-4S] cluster</name>
        <dbReference type="ChEBI" id="CHEBI:49883"/>
    </cofactor>
</comment>
<dbReference type="AlphaFoldDB" id="A0A813MNQ5"/>
<organism evidence="8 12">
    <name type="scientific">Adineta steineri</name>
    <dbReference type="NCBI Taxonomy" id="433720"/>
    <lineage>
        <taxon>Eukaryota</taxon>
        <taxon>Metazoa</taxon>
        <taxon>Spiralia</taxon>
        <taxon>Gnathifera</taxon>
        <taxon>Rotifera</taxon>
        <taxon>Eurotatoria</taxon>
        <taxon>Bdelloidea</taxon>
        <taxon>Adinetida</taxon>
        <taxon>Adinetidae</taxon>
        <taxon>Adineta</taxon>
    </lineage>
</organism>
<dbReference type="GO" id="GO:0003824">
    <property type="term" value="F:catalytic activity"/>
    <property type="evidence" value="ECO:0007669"/>
    <property type="project" value="InterPro"/>
</dbReference>
<dbReference type="GO" id="GO:0051536">
    <property type="term" value="F:iron-sulfur cluster binding"/>
    <property type="evidence" value="ECO:0007669"/>
    <property type="project" value="UniProtKB-KW"/>
</dbReference>
<reference evidence="8" key="1">
    <citation type="submission" date="2021-02" db="EMBL/GenBank/DDBJ databases">
        <authorList>
            <person name="Nowell W R."/>
        </authorList>
    </citation>
    <scope>NUCLEOTIDE SEQUENCE</scope>
</reference>
<evidence type="ECO:0000256" key="5">
    <source>
        <dbReference type="ARBA" id="ARBA00023014"/>
    </source>
</evidence>
<dbReference type="GO" id="GO:0031419">
    <property type="term" value="F:cobalamin binding"/>
    <property type="evidence" value="ECO:0007669"/>
    <property type="project" value="InterPro"/>
</dbReference>
<keyword evidence="2" id="KW-0949">S-adenosyl-L-methionine</keyword>
<dbReference type="SFLD" id="SFLDS00029">
    <property type="entry name" value="Radical_SAM"/>
    <property type="match status" value="1"/>
</dbReference>
<evidence type="ECO:0008006" key="13">
    <source>
        <dbReference type="Google" id="ProtNLM"/>
    </source>
</evidence>
<dbReference type="SFLD" id="SFLDG01082">
    <property type="entry name" value="B12-binding_domain_containing"/>
    <property type="match status" value="1"/>
</dbReference>
<dbReference type="SMART" id="SM00729">
    <property type="entry name" value="Elp3"/>
    <property type="match status" value="1"/>
</dbReference>
<name>A0A813MNQ5_9BILA</name>
<proteinExistence type="predicted"/>
<evidence type="ECO:0000256" key="4">
    <source>
        <dbReference type="ARBA" id="ARBA00023004"/>
    </source>
</evidence>
<dbReference type="EMBL" id="CAJNOI010000002">
    <property type="protein sequence ID" value="CAF0726805.1"/>
    <property type="molecule type" value="Genomic_DNA"/>
</dbReference>
<evidence type="ECO:0000259" key="6">
    <source>
        <dbReference type="PROSITE" id="PS51332"/>
    </source>
</evidence>
<dbReference type="InterPro" id="IPR051198">
    <property type="entry name" value="BchE-like"/>
</dbReference>
<dbReference type="SUPFAM" id="SSF102114">
    <property type="entry name" value="Radical SAM enzymes"/>
    <property type="match status" value="1"/>
</dbReference>
<dbReference type="PANTHER" id="PTHR43409">
    <property type="entry name" value="ANAEROBIC MAGNESIUM-PROTOPORPHYRIN IX MONOMETHYL ESTER CYCLASE-RELATED"/>
    <property type="match status" value="1"/>
</dbReference>
<evidence type="ECO:0000256" key="1">
    <source>
        <dbReference type="ARBA" id="ARBA00001966"/>
    </source>
</evidence>
<comment type="caution">
    <text evidence="8">The sequence shown here is derived from an EMBL/GenBank/DDBJ whole genome shotgun (WGS) entry which is preliminary data.</text>
</comment>
<dbReference type="EMBL" id="CAJNOM010000026">
    <property type="protein sequence ID" value="CAF0842531.1"/>
    <property type="molecule type" value="Genomic_DNA"/>
</dbReference>